<protein>
    <recommendedName>
        <fullName evidence="3">Flavin reductase like domain-containing protein</fullName>
    </recommendedName>
</protein>
<gene>
    <name evidence="1" type="ORF">NEF87_004227</name>
</gene>
<evidence type="ECO:0008006" key="3">
    <source>
        <dbReference type="Google" id="ProtNLM"/>
    </source>
</evidence>
<evidence type="ECO:0000313" key="2">
    <source>
        <dbReference type="Proteomes" id="UP001208689"/>
    </source>
</evidence>
<dbReference type="InterPro" id="IPR012349">
    <property type="entry name" value="Split_barrel_FMN-bd"/>
</dbReference>
<dbReference type="SUPFAM" id="SSF50475">
    <property type="entry name" value="FMN-binding split barrel"/>
    <property type="match status" value="1"/>
</dbReference>
<accession>A0ABY6HWP9</accession>
<dbReference type="EMBL" id="CP104013">
    <property type="protein sequence ID" value="UYP47942.1"/>
    <property type="molecule type" value="Genomic_DNA"/>
</dbReference>
<organism evidence="1 2">
    <name type="scientific">Candidatus Lokiarchaeum ossiferum</name>
    <dbReference type="NCBI Taxonomy" id="2951803"/>
    <lineage>
        <taxon>Archaea</taxon>
        <taxon>Promethearchaeati</taxon>
        <taxon>Promethearchaeota</taxon>
        <taxon>Promethearchaeia</taxon>
        <taxon>Promethearchaeales</taxon>
        <taxon>Promethearchaeaceae</taxon>
        <taxon>Candidatus Lokiarchaeum</taxon>
    </lineage>
</organism>
<proteinExistence type="predicted"/>
<name>A0ABY6HWP9_9ARCH</name>
<sequence>MDMKNKDFFYLESKYFIAGKDMNEPQENTNTVQFEPLINYESIICVRFLDNPQKINAACIGVHFTSNNEVYIHAYSDTHTRAILQPGVTFVINFSECFYEFVIAGLKTKGIDERVDELPISAYRDDFSVPVLKSSWCAVECEVIPMPSKILSKPECRRREAPNIRAKIKSIHTFHYPHIFNNRSMNLAIEALIYATRIPLYEKYSKEYKESLTSYLTIKKKITEWRDMDRFEESFTVIDNFLIDRNVKVQELFDFSH</sequence>
<reference evidence="1" key="1">
    <citation type="submission" date="2022-09" db="EMBL/GenBank/DDBJ databases">
        <title>Actin cytoskeleton and complex cell architecture in an #Asgard archaeon.</title>
        <authorList>
            <person name="Ponce Toledo R.I."/>
            <person name="Schleper C."/>
            <person name="Rodrigues Oliveira T."/>
            <person name="Wollweber F."/>
            <person name="Xu J."/>
            <person name="Rittmann S."/>
            <person name="Klingl A."/>
            <person name="Pilhofer M."/>
        </authorList>
    </citation>
    <scope>NUCLEOTIDE SEQUENCE</scope>
    <source>
        <strain evidence="1">B-35</strain>
    </source>
</reference>
<dbReference type="Proteomes" id="UP001208689">
    <property type="component" value="Chromosome"/>
</dbReference>
<dbReference type="Gene3D" id="2.30.110.10">
    <property type="entry name" value="Electron Transport, Fmn-binding Protein, Chain A"/>
    <property type="match status" value="1"/>
</dbReference>
<keyword evidence="2" id="KW-1185">Reference proteome</keyword>
<evidence type="ECO:0000313" key="1">
    <source>
        <dbReference type="EMBL" id="UYP47942.1"/>
    </source>
</evidence>